<dbReference type="InterPro" id="IPR001633">
    <property type="entry name" value="EAL_dom"/>
</dbReference>
<reference evidence="4 5" key="1">
    <citation type="submission" date="2016-10" db="EMBL/GenBank/DDBJ databases">
        <authorList>
            <person name="de Groot N.N."/>
        </authorList>
    </citation>
    <scope>NUCLEOTIDE SEQUENCE [LARGE SCALE GENOMIC DNA]</scope>
    <source>
        <strain evidence="4 5">CGMCC 1.6291</strain>
    </source>
</reference>
<dbReference type="Gene3D" id="3.30.70.270">
    <property type="match status" value="1"/>
</dbReference>
<feature type="domain" description="GGDEF" evidence="3">
    <location>
        <begin position="223"/>
        <end position="354"/>
    </location>
</feature>
<dbReference type="GO" id="GO:0071111">
    <property type="term" value="F:cyclic-guanylate-specific phosphodiesterase activity"/>
    <property type="evidence" value="ECO:0007669"/>
    <property type="project" value="InterPro"/>
</dbReference>
<dbReference type="InterPro" id="IPR029787">
    <property type="entry name" value="Nucleotide_cyclase"/>
</dbReference>
<dbReference type="FunFam" id="3.30.70.270:FF:000001">
    <property type="entry name" value="Diguanylate cyclase domain protein"/>
    <property type="match status" value="1"/>
</dbReference>
<dbReference type="SUPFAM" id="SSF141868">
    <property type="entry name" value="EAL domain-like"/>
    <property type="match status" value="1"/>
</dbReference>
<dbReference type="EMBL" id="FOEG01000001">
    <property type="protein sequence ID" value="SEO42467.1"/>
    <property type="molecule type" value="Genomic_DNA"/>
</dbReference>
<dbReference type="CDD" id="cd01949">
    <property type="entry name" value="GGDEF"/>
    <property type="match status" value="1"/>
</dbReference>
<dbReference type="SMART" id="SM00052">
    <property type="entry name" value="EAL"/>
    <property type="match status" value="1"/>
</dbReference>
<name>A0A1H8PL65_9GAMM</name>
<dbReference type="Pfam" id="PF00563">
    <property type="entry name" value="EAL"/>
    <property type="match status" value="1"/>
</dbReference>
<dbReference type="SMART" id="SM00267">
    <property type="entry name" value="GGDEF"/>
    <property type="match status" value="1"/>
</dbReference>
<dbReference type="InterPro" id="IPR050706">
    <property type="entry name" value="Cyclic-di-GMP_PDE-like"/>
</dbReference>
<dbReference type="InterPro" id="IPR043128">
    <property type="entry name" value="Rev_trsase/Diguanyl_cyclase"/>
</dbReference>
<evidence type="ECO:0000256" key="1">
    <source>
        <dbReference type="ARBA" id="ARBA00001946"/>
    </source>
</evidence>
<dbReference type="InterPro" id="IPR035919">
    <property type="entry name" value="EAL_sf"/>
</dbReference>
<evidence type="ECO:0000259" key="3">
    <source>
        <dbReference type="PROSITE" id="PS50887"/>
    </source>
</evidence>
<dbReference type="PANTHER" id="PTHR33121">
    <property type="entry name" value="CYCLIC DI-GMP PHOSPHODIESTERASE PDEF"/>
    <property type="match status" value="1"/>
</dbReference>
<evidence type="ECO:0000259" key="2">
    <source>
        <dbReference type="PROSITE" id="PS50883"/>
    </source>
</evidence>
<dbReference type="Proteomes" id="UP000199657">
    <property type="component" value="Unassembled WGS sequence"/>
</dbReference>
<dbReference type="STRING" id="406100.SAMN04488052_10113"/>
<dbReference type="Gene3D" id="3.20.20.450">
    <property type="entry name" value="EAL domain"/>
    <property type="match status" value="1"/>
</dbReference>
<dbReference type="PANTHER" id="PTHR33121:SF70">
    <property type="entry name" value="SIGNALING PROTEIN YKOW"/>
    <property type="match status" value="1"/>
</dbReference>
<dbReference type="PROSITE" id="PS50887">
    <property type="entry name" value="GGDEF"/>
    <property type="match status" value="1"/>
</dbReference>
<dbReference type="OrthoDB" id="9816034at2"/>
<gene>
    <name evidence="4" type="ORF">SAMN04488052_10113</name>
</gene>
<dbReference type="PROSITE" id="PS50883">
    <property type="entry name" value="EAL"/>
    <property type="match status" value="1"/>
</dbReference>
<feature type="domain" description="EAL" evidence="2">
    <location>
        <begin position="363"/>
        <end position="604"/>
    </location>
</feature>
<dbReference type="AlphaFoldDB" id="A0A1H8PL65"/>
<proteinExistence type="predicted"/>
<dbReference type="CDD" id="cd01948">
    <property type="entry name" value="EAL"/>
    <property type="match status" value="1"/>
</dbReference>
<comment type="cofactor">
    <cofactor evidence="1">
        <name>Mg(2+)</name>
        <dbReference type="ChEBI" id="CHEBI:18420"/>
    </cofactor>
</comment>
<dbReference type="NCBIfam" id="TIGR00254">
    <property type="entry name" value="GGDEF"/>
    <property type="match status" value="1"/>
</dbReference>
<dbReference type="SUPFAM" id="SSF55073">
    <property type="entry name" value="Nucleotide cyclase"/>
    <property type="match status" value="1"/>
</dbReference>
<accession>A0A1H8PL65</accession>
<dbReference type="InterPro" id="IPR000160">
    <property type="entry name" value="GGDEF_dom"/>
</dbReference>
<sequence>MADSQTGEPDALSAPPARYPAGVEQLRERNARLELFVRLSTQAVADVTDARALTRDALTQLATHLRMVGVFAWNGPADRMTLVASTVPEATSGVLRLHADLTPRDPADGIAWADAFRSLDTARGATGLPLAALQSHVVLNCPVTETLQLAIGLVDSTDDPIAPEDVAYAASVLNLLALIHAQEQRQNEATSLAYTDPLTGIANRRAFIDQANRHMALARRENRAMGLLFIDLNRFKEVNDSLGHSVGDDLLNQITARISRICRTSDLLARLGGDEFGLLLPLTGADGALAMAARIHDALLEPFDLAGEAIQCGTSVGVAVFPDHGETVDDLQQAADTAMYSAKHSQEPTRVYRPPQGQSAHQALLVGQRLRRLIGGEEGAIALHCQPLVALDDGTVREFEVLSRLDTQDMGRLTPDHFIPVAERNGLIVDLDRLVLKQTVSAMADTDTVLSVNIAAPTLYHADFPAYIGTLLADAGVAPHRLYLEITERVVTDPGRALTALEALSSAGVRIALDDFGTGYSSLTVLADLPIHRIKIDRRFIQQLGTEPPLQRAIIESVVAMADGLGVSLVAEGIETDTQEQAVRDHGIRLAQGYRFGRPEPMGR</sequence>
<keyword evidence="5" id="KW-1185">Reference proteome</keyword>
<evidence type="ECO:0000313" key="5">
    <source>
        <dbReference type="Proteomes" id="UP000199657"/>
    </source>
</evidence>
<evidence type="ECO:0000313" key="4">
    <source>
        <dbReference type="EMBL" id="SEO42467.1"/>
    </source>
</evidence>
<dbReference type="RefSeq" id="WP_091638865.1">
    <property type="nucleotide sequence ID" value="NZ_FOEG01000001.1"/>
</dbReference>
<dbReference type="Pfam" id="PF00990">
    <property type="entry name" value="GGDEF"/>
    <property type="match status" value="1"/>
</dbReference>
<protein>
    <submittedName>
        <fullName evidence="4">Diguanylate cyclase (GGDEF) domain-containing protein</fullName>
    </submittedName>
</protein>
<organism evidence="4 5">
    <name type="scientific">Aquisalimonas asiatica</name>
    <dbReference type="NCBI Taxonomy" id="406100"/>
    <lineage>
        <taxon>Bacteria</taxon>
        <taxon>Pseudomonadati</taxon>
        <taxon>Pseudomonadota</taxon>
        <taxon>Gammaproteobacteria</taxon>
        <taxon>Chromatiales</taxon>
        <taxon>Ectothiorhodospiraceae</taxon>
        <taxon>Aquisalimonas</taxon>
    </lineage>
</organism>